<evidence type="ECO:0000313" key="1">
    <source>
        <dbReference type="EMBL" id="GBP37545.1"/>
    </source>
</evidence>
<protein>
    <submittedName>
        <fullName evidence="1">Uncharacterized protein</fullName>
    </submittedName>
</protein>
<reference evidence="1 2" key="1">
    <citation type="journal article" date="2019" name="Commun. Biol.">
        <title>The bagworm genome reveals a unique fibroin gene that provides high tensile strength.</title>
        <authorList>
            <person name="Kono N."/>
            <person name="Nakamura H."/>
            <person name="Ohtoshi R."/>
            <person name="Tomita M."/>
            <person name="Numata K."/>
            <person name="Arakawa K."/>
        </authorList>
    </citation>
    <scope>NUCLEOTIDE SEQUENCE [LARGE SCALE GENOMIC DNA]</scope>
</reference>
<dbReference type="AlphaFoldDB" id="A0A4C1VIJ8"/>
<gene>
    <name evidence="1" type="ORF">EVAR_28798_1</name>
</gene>
<accession>A0A4C1VIJ8</accession>
<proteinExistence type="predicted"/>
<name>A0A4C1VIJ8_EUMVA</name>
<comment type="caution">
    <text evidence="1">The sequence shown here is derived from an EMBL/GenBank/DDBJ whole genome shotgun (WGS) entry which is preliminary data.</text>
</comment>
<dbReference type="EMBL" id="BGZK01000335">
    <property type="protein sequence ID" value="GBP37545.1"/>
    <property type="molecule type" value="Genomic_DNA"/>
</dbReference>
<dbReference type="Proteomes" id="UP000299102">
    <property type="component" value="Unassembled WGS sequence"/>
</dbReference>
<evidence type="ECO:0000313" key="2">
    <source>
        <dbReference type="Proteomes" id="UP000299102"/>
    </source>
</evidence>
<sequence>MDASQAERLGRSCFSIARSALSLARSAQAERDNESCFFNSLSRFLETDLRRITRLDDNCRCLRLENLIKLLGFAFGYARVDVERMPSFCTTTVYTPNDVPDRYPVIDSDPDPAVDVDLTYSRFRPHSPLLISNPRTQTPSIEKQTKILKTILSYCIASIAGFERGDRIQKFRNENNLTLSTPTGTAVMLDPSNEGRFTLLRTTTKITEIKNRYAVLCSSSDMKYLTTSEAGVPRKSLHRHATPAPQCSDGDRGNFVLRKRYRERLLIKL</sequence>
<organism evidence="1 2">
    <name type="scientific">Eumeta variegata</name>
    <name type="common">Bagworm moth</name>
    <name type="synonym">Eumeta japonica</name>
    <dbReference type="NCBI Taxonomy" id="151549"/>
    <lineage>
        <taxon>Eukaryota</taxon>
        <taxon>Metazoa</taxon>
        <taxon>Ecdysozoa</taxon>
        <taxon>Arthropoda</taxon>
        <taxon>Hexapoda</taxon>
        <taxon>Insecta</taxon>
        <taxon>Pterygota</taxon>
        <taxon>Neoptera</taxon>
        <taxon>Endopterygota</taxon>
        <taxon>Lepidoptera</taxon>
        <taxon>Glossata</taxon>
        <taxon>Ditrysia</taxon>
        <taxon>Tineoidea</taxon>
        <taxon>Psychidae</taxon>
        <taxon>Oiketicinae</taxon>
        <taxon>Eumeta</taxon>
    </lineage>
</organism>
<keyword evidence="2" id="KW-1185">Reference proteome</keyword>